<dbReference type="Proteomes" id="UP000738349">
    <property type="component" value="Unassembled WGS sequence"/>
</dbReference>
<evidence type="ECO:0000313" key="3">
    <source>
        <dbReference type="Proteomes" id="UP000738349"/>
    </source>
</evidence>
<evidence type="ECO:0000256" key="1">
    <source>
        <dbReference type="SAM" id="MobiDB-lite"/>
    </source>
</evidence>
<proteinExistence type="predicted"/>
<evidence type="ECO:0000313" key="2">
    <source>
        <dbReference type="EMBL" id="KAH7115677.1"/>
    </source>
</evidence>
<protein>
    <submittedName>
        <fullName evidence="2">Uncharacterized protein</fullName>
    </submittedName>
</protein>
<accession>A0A9P9DB18</accession>
<keyword evidence="3" id="KW-1185">Reference proteome</keyword>
<feature type="region of interest" description="Disordered" evidence="1">
    <location>
        <begin position="103"/>
        <end position="140"/>
    </location>
</feature>
<dbReference type="AlphaFoldDB" id="A0A9P9DB18"/>
<gene>
    <name evidence="2" type="ORF">EDB81DRAFT_767597</name>
</gene>
<name>A0A9P9DB18_9HYPO</name>
<reference evidence="2" key="1">
    <citation type="journal article" date="2021" name="Nat. Commun.">
        <title>Genetic determinants of endophytism in the Arabidopsis root mycobiome.</title>
        <authorList>
            <person name="Mesny F."/>
            <person name="Miyauchi S."/>
            <person name="Thiergart T."/>
            <person name="Pickel B."/>
            <person name="Atanasova L."/>
            <person name="Karlsson M."/>
            <person name="Huettel B."/>
            <person name="Barry K.W."/>
            <person name="Haridas S."/>
            <person name="Chen C."/>
            <person name="Bauer D."/>
            <person name="Andreopoulos W."/>
            <person name="Pangilinan J."/>
            <person name="LaButti K."/>
            <person name="Riley R."/>
            <person name="Lipzen A."/>
            <person name="Clum A."/>
            <person name="Drula E."/>
            <person name="Henrissat B."/>
            <person name="Kohler A."/>
            <person name="Grigoriev I.V."/>
            <person name="Martin F.M."/>
            <person name="Hacquard S."/>
        </authorList>
    </citation>
    <scope>NUCLEOTIDE SEQUENCE</scope>
    <source>
        <strain evidence="2">MPI-CAGE-AT-0147</strain>
    </source>
</reference>
<comment type="caution">
    <text evidence="2">The sequence shown here is derived from an EMBL/GenBank/DDBJ whole genome shotgun (WGS) entry which is preliminary data.</text>
</comment>
<dbReference type="OrthoDB" id="5100455at2759"/>
<dbReference type="EMBL" id="JAGMUV010000030">
    <property type="protein sequence ID" value="KAH7115677.1"/>
    <property type="molecule type" value="Genomic_DNA"/>
</dbReference>
<organism evidence="2 3">
    <name type="scientific">Dactylonectria macrodidyma</name>
    <dbReference type="NCBI Taxonomy" id="307937"/>
    <lineage>
        <taxon>Eukaryota</taxon>
        <taxon>Fungi</taxon>
        <taxon>Dikarya</taxon>
        <taxon>Ascomycota</taxon>
        <taxon>Pezizomycotina</taxon>
        <taxon>Sordariomycetes</taxon>
        <taxon>Hypocreomycetidae</taxon>
        <taxon>Hypocreales</taxon>
        <taxon>Nectriaceae</taxon>
        <taxon>Dactylonectria</taxon>
    </lineage>
</organism>
<sequence>MAAKIVMEYSSGVVPWYLLAETLQKGAPPAYGNFRESQPLLPCTVVVFCPNPSTSVSQTCHVTCSYDRYHERSAESYSHPAYFDQVFKESFINGEQLATKILPGIQQTEDADASNEASDTRKRRIEGEKRQAVKRSKERHFRDSLPTPWKADSFVEGPLKIMREERLVREEKYKISIDTSIPSINRIKDRMSSKGWDLKYTTVSNSDDLIVKILSPYYRQGRLENQELCLNTSVRSRHGEAGNIGMTMPSEGWQPEESRDMGLVLSSHQRLGHRDHLFTNLVTPGTPSKT</sequence>